<feature type="DNA-binding region" description="H-T-H motif" evidence="2">
    <location>
        <begin position="41"/>
        <end position="60"/>
    </location>
</feature>
<evidence type="ECO:0000313" key="5">
    <source>
        <dbReference type="Proteomes" id="UP000028488"/>
    </source>
</evidence>
<organism evidence="4 5">
    <name type="scientific">Rhodococcus opacus</name>
    <name type="common">Nocardia opaca</name>
    <dbReference type="NCBI Taxonomy" id="37919"/>
    <lineage>
        <taxon>Bacteria</taxon>
        <taxon>Bacillati</taxon>
        <taxon>Actinomycetota</taxon>
        <taxon>Actinomycetes</taxon>
        <taxon>Mycobacteriales</taxon>
        <taxon>Nocardiaceae</taxon>
        <taxon>Rhodococcus</taxon>
    </lineage>
</organism>
<protein>
    <submittedName>
        <fullName evidence="4">TetR family transcriptional regulator</fullName>
    </submittedName>
</protein>
<dbReference type="SUPFAM" id="SSF48498">
    <property type="entry name" value="Tetracyclin repressor-like, C-terminal domain"/>
    <property type="match status" value="1"/>
</dbReference>
<evidence type="ECO:0000256" key="2">
    <source>
        <dbReference type="PROSITE-ProRule" id="PRU00335"/>
    </source>
</evidence>
<dbReference type="EMBL" id="CP008947">
    <property type="protein sequence ID" value="AII05857.1"/>
    <property type="molecule type" value="Genomic_DNA"/>
</dbReference>
<evidence type="ECO:0000259" key="3">
    <source>
        <dbReference type="PROSITE" id="PS50977"/>
    </source>
</evidence>
<name>A0A076EKW8_RHOOP</name>
<gene>
    <name evidence="4" type="ORF">EP51_15160</name>
</gene>
<dbReference type="InterPro" id="IPR001647">
    <property type="entry name" value="HTH_TetR"/>
</dbReference>
<dbReference type="PROSITE" id="PS50977">
    <property type="entry name" value="HTH_TETR_2"/>
    <property type="match status" value="1"/>
</dbReference>
<dbReference type="PANTHER" id="PTHR43479">
    <property type="entry name" value="ACREF/ENVCD OPERON REPRESSOR-RELATED"/>
    <property type="match status" value="1"/>
</dbReference>
<dbReference type="RefSeq" id="WP_112301007.1">
    <property type="nucleotide sequence ID" value="NZ_CP008947.1"/>
</dbReference>
<dbReference type="eggNOG" id="COG1309">
    <property type="taxonomic scope" value="Bacteria"/>
</dbReference>
<dbReference type="InterPro" id="IPR036271">
    <property type="entry name" value="Tet_transcr_reg_TetR-rel_C_sf"/>
</dbReference>
<accession>A0A076EKW8</accession>
<dbReference type="PANTHER" id="PTHR43479:SF11">
    <property type="entry name" value="ACREF_ENVCD OPERON REPRESSOR-RELATED"/>
    <property type="match status" value="1"/>
</dbReference>
<evidence type="ECO:0000313" key="4">
    <source>
        <dbReference type="EMBL" id="AII05857.1"/>
    </source>
</evidence>
<feature type="domain" description="HTH tetR-type" evidence="3">
    <location>
        <begin position="18"/>
        <end position="78"/>
    </location>
</feature>
<dbReference type="Gene3D" id="1.10.357.10">
    <property type="entry name" value="Tetracycline Repressor, domain 2"/>
    <property type="match status" value="1"/>
</dbReference>
<dbReference type="SUPFAM" id="SSF46689">
    <property type="entry name" value="Homeodomain-like"/>
    <property type="match status" value="1"/>
</dbReference>
<proteinExistence type="predicted"/>
<evidence type="ECO:0000256" key="1">
    <source>
        <dbReference type="ARBA" id="ARBA00023125"/>
    </source>
</evidence>
<dbReference type="Pfam" id="PF00440">
    <property type="entry name" value="TetR_N"/>
    <property type="match status" value="1"/>
</dbReference>
<dbReference type="InterPro" id="IPR009057">
    <property type="entry name" value="Homeodomain-like_sf"/>
</dbReference>
<reference evidence="4 5" key="1">
    <citation type="submission" date="2014-07" db="EMBL/GenBank/DDBJ databases">
        <title>Genome Sequence of Rhodococcus opacus Strain R7, a Biodegrader of Mono- and Polycyclic Aromatic Hydrocarbons.</title>
        <authorList>
            <person name="Di Gennaro P."/>
            <person name="Zampolli J."/>
            <person name="Presti I."/>
            <person name="Cappelletti M."/>
            <person name="D'Ursi P."/>
            <person name="Orro A."/>
            <person name="Mezzelani A."/>
            <person name="Milanesi L."/>
        </authorList>
    </citation>
    <scope>NUCLEOTIDE SEQUENCE [LARGE SCALE GENOMIC DNA]</scope>
    <source>
        <strain evidence="4 5">R7</strain>
    </source>
</reference>
<dbReference type="AlphaFoldDB" id="A0A076EKW8"/>
<dbReference type="GO" id="GO:0003677">
    <property type="term" value="F:DNA binding"/>
    <property type="evidence" value="ECO:0007669"/>
    <property type="project" value="UniProtKB-UniRule"/>
</dbReference>
<sequence length="205" mass="22524">MSQPARQYRGRSSEERAADRRARLLEAGLQVFGTVGGEKATMTAICAEAKLTERYFYESFSSRDDLLVQVIEGIAAEIGEAARVTLQTVTGDPEVRARAAIATFVDILTADPRKGRVSIIESAGAEPLRTRRRELLRAFALLVAEESKELYGDRAWSSPQDEITALLFVGGLAELMTAWLNGEIEVSPEQIVDAATYQFTSTAHR</sequence>
<keyword evidence="1 2" id="KW-0238">DNA-binding</keyword>
<dbReference type="Proteomes" id="UP000028488">
    <property type="component" value="Chromosome"/>
</dbReference>
<dbReference type="InterPro" id="IPR050624">
    <property type="entry name" value="HTH-type_Tx_Regulator"/>
</dbReference>